<feature type="compositionally biased region" description="Low complexity" evidence="8">
    <location>
        <begin position="8"/>
        <end position="21"/>
    </location>
</feature>
<evidence type="ECO:0000256" key="3">
    <source>
        <dbReference type="ARBA" id="ARBA00022598"/>
    </source>
</evidence>
<evidence type="ECO:0000256" key="8">
    <source>
        <dbReference type="SAM" id="MobiDB-lite"/>
    </source>
</evidence>
<dbReference type="InterPro" id="IPR005481">
    <property type="entry name" value="BC-like_N"/>
</dbReference>
<dbReference type="PROSITE" id="PS00188">
    <property type="entry name" value="BIOTIN"/>
    <property type="match status" value="1"/>
</dbReference>
<dbReference type="EMBL" id="JAVALS010000008">
    <property type="protein sequence ID" value="MDP5227801.1"/>
    <property type="molecule type" value="Genomic_DNA"/>
</dbReference>
<feature type="domain" description="ATP-grasp" evidence="10">
    <location>
        <begin position="142"/>
        <end position="349"/>
    </location>
</feature>
<dbReference type="InterPro" id="IPR011761">
    <property type="entry name" value="ATP-grasp"/>
</dbReference>
<dbReference type="PROSITE" id="PS50968">
    <property type="entry name" value="BIOTINYL_LIPOYL"/>
    <property type="match status" value="1"/>
</dbReference>
<protein>
    <recommendedName>
        <fullName evidence="2">biotin carboxylase</fullName>
        <ecNumber evidence="2">6.3.4.14</ecNumber>
    </recommendedName>
</protein>
<dbReference type="RefSeq" id="WP_305996855.1">
    <property type="nucleotide sequence ID" value="NZ_JAVALS010000008.1"/>
</dbReference>
<dbReference type="Pfam" id="PF02786">
    <property type="entry name" value="CPSase_L_D2"/>
    <property type="match status" value="1"/>
</dbReference>
<sequence length="761" mass="80876">MDFSFNLGSHPGPSGAPGRSAPPFGSVLIANRGEIAVRIIRTLQRLGVRTIAVYSDADAEALHVQLADEAVHIGPAAAAQSYLDIDAVVRAAVDSGADAVHPGYGFLSENARFADALAEAGVTFIGPGVEALAVMGDKITAKNHVAASGVPTVPGYAGTPGSPPSDEDLRVHAAGVGYPLLIKPSAGGGGKGMVVVESAEELDGGLVTARRVAAKAFGDDTLFIERLVRNPRHIEVQVLADTHGNVIHLGERECSLQRRHQKVIEEAPSALLESLPNGAEIRERMGQAACDAARSVDYVGAGTVEFLVSDDNPDEFFFMEMNTRLQVEHPVTEEVTGVDLVEQQLRVAAGEPLALSQDQVRLNGHAIEARVYAEDPRNGFLPATGTVLLVDEQGGRQIPMLHRAVHRPSPRPTGLRIDSSLFEGQVIGSDYDPMLAKVIVHGTDRADALAQLDLALSNYRLLGLNTNVEYLRLLLADEDVQAGRLDTGLIERKLDGFAFHDPDEVDLAFVATLADRNLSGATRRVSGGLRGWSENMPGSGLWSARDGWRLGEPLARPVEAMVSGRELHAEVTGGSHPGSPLSGLRGWEDYDIVMPGVPPIQITTSSALVAGVARVRADGRERVYALTLPGVMGFPLLQQQRTITAWIGRDGWSTEIEILDRAEALSRRLAALDRTEGEADPQVLTPMPGTVVAVAVQDGDVVQEGDHLLSVEAMKMEHQLRAPLAGTVKLSAAVGQLVKARQILATIHPVSADPDTTEAGA</sequence>
<dbReference type="InterPro" id="IPR005482">
    <property type="entry name" value="Biotin_COase_C"/>
</dbReference>
<name>A0ABT9IQF4_9MICC</name>
<evidence type="ECO:0000256" key="7">
    <source>
        <dbReference type="PROSITE-ProRule" id="PRU00409"/>
    </source>
</evidence>
<evidence type="ECO:0000313" key="13">
    <source>
        <dbReference type="Proteomes" id="UP001232725"/>
    </source>
</evidence>
<gene>
    <name evidence="12" type="ORF">Q9R02_11605</name>
</gene>
<reference evidence="12 13" key="1">
    <citation type="submission" date="2023-08" db="EMBL/GenBank/DDBJ databases">
        <title>Arthrobacter horti sp. nov., isolated from forest soil.</title>
        <authorList>
            <person name="Park M."/>
        </authorList>
    </citation>
    <scope>NUCLEOTIDE SEQUENCE [LARGE SCALE GENOMIC DNA]</scope>
    <source>
        <strain evidence="12 13">YJM1</strain>
    </source>
</reference>
<dbReference type="Gene3D" id="3.30.470.20">
    <property type="entry name" value="ATP-grasp fold, B domain"/>
    <property type="match status" value="1"/>
</dbReference>
<dbReference type="InterPro" id="IPR016185">
    <property type="entry name" value="PreATP-grasp_dom_sf"/>
</dbReference>
<evidence type="ECO:0000256" key="5">
    <source>
        <dbReference type="ARBA" id="ARBA00022840"/>
    </source>
</evidence>
<evidence type="ECO:0000256" key="1">
    <source>
        <dbReference type="ARBA" id="ARBA00001953"/>
    </source>
</evidence>
<dbReference type="PROSITE" id="PS50975">
    <property type="entry name" value="ATP_GRASP"/>
    <property type="match status" value="1"/>
</dbReference>
<dbReference type="Pfam" id="PF02785">
    <property type="entry name" value="Biotin_carb_C"/>
    <property type="match status" value="1"/>
</dbReference>
<dbReference type="PROSITE" id="PS50979">
    <property type="entry name" value="BC"/>
    <property type="match status" value="1"/>
</dbReference>
<keyword evidence="13" id="KW-1185">Reference proteome</keyword>
<dbReference type="SUPFAM" id="SSF51246">
    <property type="entry name" value="Rudiment single hybrid motif"/>
    <property type="match status" value="1"/>
</dbReference>
<dbReference type="SUPFAM" id="SSF51230">
    <property type="entry name" value="Single hybrid motif"/>
    <property type="match status" value="1"/>
</dbReference>
<dbReference type="PANTHER" id="PTHR18866">
    <property type="entry name" value="CARBOXYLASE:PYRUVATE/ACETYL-COA/PROPIONYL-COA CARBOXYLASE"/>
    <property type="match status" value="1"/>
</dbReference>
<evidence type="ECO:0000259" key="10">
    <source>
        <dbReference type="PROSITE" id="PS50975"/>
    </source>
</evidence>
<accession>A0ABT9IQF4</accession>
<keyword evidence="3" id="KW-0436">Ligase</keyword>
<dbReference type="CDD" id="cd06850">
    <property type="entry name" value="biotinyl_domain"/>
    <property type="match status" value="1"/>
</dbReference>
<feature type="region of interest" description="Disordered" evidence="8">
    <location>
        <begin position="1"/>
        <end position="21"/>
    </location>
</feature>
<dbReference type="InterPro" id="IPR011764">
    <property type="entry name" value="Biotin_carboxylation_dom"/>
</dbReference>
<keyword evidence="4 7" id="KW-0547">Nucleotide-binding</keyword>
<dbReference type="InterPro" id="IPR000089">
    <property type="entry name" value="Biotin_lipoyl"/>
</dbReference>
<evidence type="ECO:0000256" key="6">
    <source>
        <dbReference type="ARBA" id="ARBA00023267"/>
    </source>
</evidence>
<dbReference type="InterPro" id="IPR011053">
    <property type="entry name" value="Single_hybrid_motif"/>
</dbReference>
<dbReference type="InterPro" id="IPR001882">
    <property type="entry name" value="Biotin_BS"/>
</dbReference>
<dbReference type="InterPro" id="IPR005479">
    <property type="entry name" value="CPAse_ATP-bd"/>
</dbReference>
<comment type="cofactor">
    <cofactor evidence="1">
        <name>biotin</name>
        <dbReference type="ChEBI" id="CHEBI:57586"/>
    </cofactor>
</comment>
<dbReference type="InterPro" id="IPR050856">
    <property type="entry name" value="Biotin_carboxylase_complex"/>
</dbReference>
<dbReference type="SUPFAM" id="SSF56059">
    <property type="entry name" value="Glutathione synthetase ATP-binding domain-like"/>
    <property type="match status" value="1"/>
</dbReference>
<evidence type="ECO:0000256" key="2">
    <source>
        <dbReference type="ARBA" id="ARBA00013263"/>
    </source>
</evidence>
<evidence type="ECO:0000256" key="4">
    <source>
        <dbReference type="ARBA" id="ARBA00022741"/>
    </source>
</evidence>
<dbReference type="InterPro" id="IPR011054">
    <property type="entry name" value="Rudment_hybrid_motif"/>
</dbReference>
<dbReference type="PROSITE" id="PS00867">
    <property type="entry name" value="CPSASE_2"/>
    <property type="match status" value="1"/>
</dbReference>
<dbReference type="Gene3D" id="2.40.50.100">
    <property type="match status" value="1"/>
</dbReference>
<feature type="domain" description="Biotin carboxylation" evidence="11">
    <location>
        <begin position="23"/>
        <end position="495"/>
    </location>
</feature>
<dbReference type="Pfam" id="PF00364">
    <property type="entry name" value="Biotin_lipoyl"/>
    <property type="match status" value="1"/>
</dbReference>
<proteinExistence type="predicted"/>
<keyword evidence="6" id="KW-0092">Biotin</keyword>
<evidence type="ECO:0000313" key="12">
    <source>
        <dbReference type="EMBL" id="MDP5227801.1"/>
    </source>
</evidence>
<dbReference type="Pfam" id="PF00289">
    <property type="entry name" value="Biotin_carb_N"/>
    <property type="match status" value="1"/>
</dbReference>
<feature type="domain" description="Lipoyl-binding" evidence="9">
    <location>
        <begin position="675"/>
        <end position="748"/>
    </location>
</feature>
<evidence type="ECO:0000259" key="9">
    <source>
        <dbReference type="PROSITE" id="PS50968"/>
    </source>
</evidence>
<dbReference type="SMART" id="SM00878">
    <property type="entry name" value="Biotin_carb_C"/>
    <property type="match status" value="1"/>
</dbReference>
<dbReference type="EC" id="6.3.4.14" evidence="2"/>
<dbReference type="PANTHER" id="PTHR18866:SF33">
    <property type="entry name" value="METHYLCROTONOYL-COA CARBOXYLASE SUBUNIT ALPHA, MITOCHONDRIAL-RELATED"/>
    <property type="match status" value="1"/>
</dbReference>
<evidence type="ECO:0000259" key="11">
    <source>
        <dbReference type="PROSITE" id="PS50979"/>
    </source>
</evidence>
<dbReference type="PROSITE" id="PS00866">
    <property type="entry name" value="CPSASE_1"/>
    <property type="match status" value="1"/>
</dbReference>
<comment type="caution">
    <text evidence="12">The sequence shown here is derived from an EMBL/GenBank/DDBJ whole genome shotgun (WGS) entry which is preliminary data.</text>
</comment>
<organism evidence="12 13">
    <name type="scientific">Arthrobacter horti</name>
    <dbReference type="NCBI Taxonomy" id="3068273"/>
    <lineage>
        <taxon>Bacteria</taxon>
        <taxon>Bacillati</taxon>
        <taxon>Actinomycetota</taxon>
        <taxon>Actinomycetes</taxon>
        <taxon>Micrococcales</taxon>
        <taxon>Micrococcaceae</taxon>
        <taxon>Arthrobacter</taxon>
    </lineage>
</organism>
<dbReference type="Proteomes" id="UP001232725">
    <property type="component" value="Unassembled WGS sequence"/>
</dbReference>
<keyword evidence="5 7" id="KW-0067">ATP-binding</keyword>
<dbReference type="SUPFAM" id="SSF52440">
    <property type="entry name" value="PreATP-grasp domain"/>
    <property type="match status" value="1"/>
</dbReference>